<evidence type="ECO:0000259" key="1">
    <source>
        <dbReference type="Pfam" id="PF07693"/>
    </source>
</evidence>
<dbReference type="EMBL" id="JAWHXQ010000033">
    <property type="protein sequence ID" value="MDV0614415.1"/>
    <property type="molecule type" value="Genomic_DNA"/>
</dbReference>
<dbReference type="SUPFAM" id="SSF52540">
    <property type="entry name" value="P-loop containing nucleoside triphosphate hydrolases"/>
    <property type="match status" value="1"/>
</dbReference>
<dbReference type="PANTHER" id="PTHR22674">
    <property type="entry name" value="NTPASE, KAP FAMILY P-LOOP DOMAIN-CONTAINING 1"/>
    <property type="match status" value="1"/>
</dbReference>
<dbReference type="AlphaFoldDB" id="A0AAE4MXC4"/>
<comment type="caution">
    <text evidence="2">The sequence shown here is derived from an EMBL/GenBank/DDBJ whole genome shotgun (WGS) entry which is preliminary data.</text>
</comment>
<dbReference type="InterPro" id="IPR052754">
    <property type="entry name" value="NTPase_KAP_P-loop"/>
</dbReference>
<gene>
    <name evidence="2" type="ORF">RZO73_28385</name>
</gene>
<dbReference type="InterPro" id="IPR011646">
    <property type="entry name" value="KAP_P-loop"/>
</dbReference>
<name>A0AAE4MXC4_9ENTR</name>
<reference evidence="2" key="1">
    <citation type="submission" date="2023-10" db="EMBL/GenBank/DDBJ databases">
        <title>Surveillance and assessment of the effects of hospital wastewater treatment on clearance of pathogenic bacterial and antimicrobial resistance genes.</title>
        <authorList>
            <person name="Wu Y."/>
        </authorList>
    </citation>
    <scope>NUCLEOTIDE SEQUENCE</scope>
    <source>
        <strain evidence="2">23-M-SY-8</strain>
    </source>
</reference>
<organism evidence="2 3">
    <name type="scientific">Klebsiella quasipneumoniae subsp. similipneumoniae</name>
    <dbReference type="NCBI Taxonomy" id="1463164"/>
    <lineage>
        <taxon>Bacteria</taxon>
        <taxon>Pseudomonadati</taxon>
        <taxon>Pseudomonadota</taxon>
        <taxon>Gammaproteobacteria</taxon>
        <taxon>Enterobacterales</taxon>
        <taxon>Enterobacteriaceae</taxon>
        <taxon>Klebsiella/Raoultella group</taxon>
        <taxon>Klebsiella</taxon>
        <taxon>Klebsiella pneumoniae complex</taxon>
    </lineage>
</organism>
<dbReference type="Pfam" id="PF07693">
    <property type="entry name" value="KAP_NTPase"/>
    <property type="match status" value="1"/>
</dbReference>
<dbReference type="RefSeq" id="WP_052251511.1">
    <property type="nucleotide sequence ID" value="NZ_JAFCOU010000026.1"/>
</dbReference>
<dbReference type="PANTHER" id="PTHR22674:SF6">
    <property type="entry name" value="NTPASE KAP FAMILY P-LOOP DOMAIN-CONTAINING PROTEIN 1"/>
    <property type="match status" value="1"/>
</dbReference>
<dbReference type="Proteomes" id="UP001187239">
    <property type="component" value="Unassembled WGS sequence"/>
</dbReference>
<sequence>MTSNKAMRLDQSVTRYEQDRYGFRHVATQLAKSIQAIGREGSAVIGIEGVWGSGKTSLLNLLRSTLDEQMEDNTFVLNISPWLDGSETSLVESLLIPVAGIIAEEEEKRMSEESLRQLKRRKELTATADKVLRYAQATARHLVPVAEAAALVGAPNAGKALKALASVQLSQKSLSSSELRSQIADKIAELDLSFIILLDDLDRLEPAQAIEVIRLVKSVADFPRFRYILCYDKAVLAQAISRGLGVDDGRLYLQKIVQIAFSLPRPESFVLRRELLEGAIELYSSVNGASPDTGLLSDLEQVADIYGSTLKTPREVQLVLNALRFHYSGIRDYVYLPDLCFLHLLRITNPGLCDWVEEYLTERSIVESGDGRVSKEEQETLSKSLAEHLSHYFPLQAHSAYLLRNWVPGLSGGIGDHPIKLFRELSDIEKGLMTTQRRLGSQAYWRYYFAFSSPQNILPPEYFDKIFGLASTGKKQTELSDELLGRINGKGISSRTWFEHILSQLTTPVISQRSASECQGLLQFFFQYGDEMIDRYLALNSWFSLYELDTNSVADRLLQRMYETEPEHALETLRKLLLCGRAWRWIAEYCRHLLWQHGLRGNLAPGELEQWLPPDRLKGLCEELAHRLNSPVTTSQLPSMSSLTGYIWAWCDISGVEVIREWMKTRSRRDEDFLQLLLLLRYKGTNSATGRYQALKLSQFSEFLGEEQTLRQRLESIEKEGKYPELINEVNNSLKKNRF</sequence>
<evidence type="ECO:0000313" key="3">
    <source>
        <dbReference type="Proteomes" id="UP001187239"/>
    </source>
</evidence>
<feature type="domain" description="KAP NTPase" evidence="1">
    <location>
        <begin position="23"/>
        <end position="328"/>
    </location>
</feature>
<accession>A0AAE4MXC4</accession>
<evidence type="ECO:0000313" key="2">
    <source>
        <dbReference type="EMBL" id="MDV0614415.1"/>
    </source>
</evidence>
<dbReference type="Gene3D" id="3.40.50.300">
    <property type="entry name" value="P-loop containing nucleotide triphosphate hydrolases"/>
    <property type="match status" value="1"/>
</dbReference>
<protein>
    <submittedName>
        <fullName evidence="2">P-loop NTPase fold protein</fullName>
    </submittedName>
</protein>
<dbReference type="InterPro" id="IPR027417">
    <property type="entry name" value="P-loop_NTPase"/>
</dbReference>
<proteinExistence type="predicted"/>